<sequence>VVTALKNQNTTAPVGKVKGDLKEQSIRLIGRIESPQEFQSIVIKRRGTEVVRLAQVADIADGFAEISGFSVRNGNPNVGISITRSRDASTVSVAARVRQLVAEINKTLPAGTR</sequence>
<dbReference type="PANTHER" id="PTHR32063">
    <property type="match status" value="1"/>
</dbReference>
<dbReference type="SUPFAM" id="SSF82693">
    <property type="entry name" value="Multidrug efflux transporter AcrB pore domain, PN1, PN2, PC1 and PC2 subdomains"/>
    <property type="match status" value="1"/>
</dbReference>
<dbReference type="AlphaFoldDB" id="A0A941I9A6"/>
<dbReference type="InterPro" id="IPR001036">
    <property type="entry name" value="Acrflvin-R"/>
</dbReference>
<dbReference type="PANTHER" id="PTHR32063:SF24">
    <property type="entry name" value="CATION EFFLUX SYSTEM (ACRB_ACRD_ACRF FAMILY)"/>
    <property type="match status" value="1"/>
</dbReference>
<dbReference type="EMBL" id="JAGSPN010000377">
    <property type="protein sequence ID" value="MBR7784585.1"/>
    <property type="molecule type" value="Genomic_DNA"/>
</dbReference>
<reference evidence="1" key="1">
    <citation type="submission" date="2021-04" db="EMBL/GenBank/DDBJ databases">
        <title>novel species isolated from subtropical streams in China.</title>
        <authorList>
            <person name="Lu H."/>
        </authorList>
    </citation>
    <scope>NUCLEOTIDE SEQUENCE</scope>
    <source>
        <strain evidence="1">LFS511W</strain>
    </source>
</reference>
<dbReference type="SUPFAM" id="SSF82714">
    <property type="entry name" value="Multidrug efflux transporter AcrB TolC docking domain, DN and DC subdomains"/>
    <property type="match status" value="1"/>
</dbReference>
<feature type="non-terminal residue" evidence="1">
    <location>
        <position position="1"/>
    </location>
</feature>
<comment type="caution">
    <text evidence="1">The sequence shown here is derived from an EMBL/GenBank/DDBJ whole genome shotgun (WGS) entry which is preliminary data.</text>
</comment>
<proteinExistence type="predicted"/>
<feature type="non-terminal residue" evidence="1">
    <location>
        <position position="113"/>
    </location>
</feature>
<evidence type="ECO:0000313" key="2">
    <source>
        <dbReference type="Proteomes" id="UP000680067"/>
    </source>
</evidence>
<dbReference type="Gene3D" id="3.30.2090.10">
    <property type="entry name" value="Multidrug efflux transporter AcrB TolC docking domain, DN and DC subdomains"/>
    <property type="match status" value="1"/>
</dbReference>
<gene>
    <name evidence="1" type="ORF">KDM89_20860</name>
</gene>
<name>A0A941I9A6_9BURK</name>
<evidence type="ECO:0000313" key="1">
    <source>
        <dbReference type="EMBL" id="MBR7784585.1"/>
    </source>
</evidence>
<dbReference type="GO" id="GO:0005886">
    <property type="term" value="C:plasma membrane"/>
    <property type="evidence" value="ECO:0007669"/>
    <property type="project" value="TreeGrafter"/>
</dbReference>
<protein>
    <submittedName>
        <fullName evidence="1">Efflux RND transporter permease subunit</fullName>
    </submittedName>
</protein>
<dbReference type="Proteomes" id="UP000680067">
    <property type="component" value="Unassembled WGS sequence"/>
</dbReference>
<dbReference type="Pfam" id="PF00873">
    <property type="entry name" value="ACR_tran"/>
    <property type="match status" value="1"/>
</dbReference>
<dbReference type="Gene3D" id="3.30.70.1320">
    <property type="entry name" value="Multidrug efflux transporter AcrB pore domain like"/>
    <property type="match status" value="1"/>
</dbReference>
<dbReference type="InterPro" id="IPR027463">
    <property type="entry name" value="AcrB_DN_DC_subdom"/>
</dbReference>
<dbReference type="RefSeq" id="WP_212689744.1">
    <property type="nucleotide sequence ID" value="NZ_JAGSPN010000377.1"/>
</dbReference>
<organism evidence="1 2">
    <name type="scientific">Undibacterium luofuense</name>
    <dbReference type="NCBI Taxonomy" id="2828733"/>
    <lineage>
        <taxon>Bacteria</taxon>
        <taxon>Pseudomonadati</taxon>
        <taxon>Pseudomonadota</taxon>
        <taxon>Betaproteobacteria</taxon>
        <taxon>Burkholderiales</taxon>
        <taxon>Oxalobacteraceae</taxon>
        <taxon>Undibacterium</taxon>
    </lineage>
</organism>
<accession>A0A941I9A6</accession>
<dbReference type="GO" id="GO:0042910">
    <property type="term" value="F:xenobiotic transmembrane transporter activity"/>
    <property type="evidence" value="ECO:0007669"/>
    <property type="project" value="TreeGrafter"/>
</dbReference>
<keyword evidence="2" id="KW-1185">Reference proteome</keyword>